<feature type="transmembrane region" description="Helical" evidence="1">
    <location>
        <begin position="101"/>
        <end position="118"/>
    </location>
</feature>
<accession>A0A3N0Y320</accession>
<keyword evidence="1" id="KW-0472">Membrane</keyword>
<evidence type="ECO:0000313" key="3">
    <source>
        <dbReference type="Proteomes" id="UP000281406"/>
    </source>
</evidence>
<proteinExistence type="predicted"/>
<dbReference type="AlphaFoldDB" id="A0A3N0Y320"/>
<gene>
    <name evidence="2" type="ORF">DPX16_5926</name>
</gene>
<feature type="transmembrane region" description="Helical" evidence="1">
    <location>
        <begin position="138"/>
        <end position="157"/>
    </location>
</feature>
<keyword evidence="1" id="KW-1133">Transmembrane helix</keyword>
<keyword evidence="1" id="KW-0812">Transmembrane</keyword>
<evidence type="ECO:0000313" key="2">
    <source>
        <dbReference type="EMBL" id="ROL33031.1"/>
    </source>
</evidence>
<reference evidence="2 3" key="1">
    <citation type="submission" date="2018-10" db="EMBL/GenBank/DDBJ databases">
        <title>Genome assembly for a Yunnan-Guizhou Plateau 3E fish, Anabarilius grahami (Regan), and its evolutionary and genetic applications.</title>
        <authorList>
            <person name="Jiang W."/>
        </authorList>
    </citation>
    <scope>NUCLEOTIDE SEQUENCE [LARGE SCALE GENOMIC DNA]</scope>
    <source>
        <strain evidence="2">AG-KIZ</strain>
        <tissue evidence="2">Muscle</tissue>
    </source>
</reference>
<sequence>MDLQAFRCNPSLHPYSFSGLLLHPGSTLVLGHTGSASVLGQSGSTSNAPRCCSSLVSSASCVTRFHRLSVCALGYPNYSSFSAGHSPVVACQITIMNPPSVMAVILSALWVFTIWPLIPSSPPWMLAPFTPPWFLLPTFARPSPAPFTSLSLLLLYLQSPHHHRGEMVLGKKTNRTVLHTWFGTNLHHGSSYI</sequence>
<dbReference type="EMBL" id="RJVU01053528">
    <property type="protein sequence ID" value="ROL33031.1"/>
    <property type="molecule type" value="Genomic_DNA"/>
</dbReference>
<protein>
    <submittedName>
        <fullName evidence="2">Uncharacterized protein</fullName>
    </submittedName>
</protein>
<keyword evidence="3" id="KW-1185">Reference proteome</keyword>
<dbReference type="Proteomes" id="UP000281406">
    <property type="component" value="Unassembled WGS sequence"/>
</dbReference>
<organism evidence="2 3">
    <name type="scientific">Anabarilius grahami</name>
    <name type="common">Kanglang fish</name>
    <name type="synonym">Barilius grahami</name>
    <dbReference type="NCBI Taxonomy" id="495550"/>
    <lineage>
        <taxon>Eukaryota</taxon>
        <taxon>Metazoa</taxon>
        <taxon>Chordata</taxon>
        <taxon>Craniata</taxon>
        <taxon>Vertebrata</taxon>
        <taxon>Euteleostomi</taxon>
        <taxon>Actinopterygii</taxon>
        <taxon>Neopterygii</taxon>
        <taxon>Teleostei</taxon>
        <taxon>Ostariophysi</taxon>
        <taxon>Cypriniformes</taxon>
        <taxon>Xenocyprididae</taxon>
        <taxon>Xenocypridinae</taxon>
        <taxon>Xenocypridinae incertae sedis</taxon>
        <taxon>Anabarilius</taxon>
    </lineage>
</organism>
<name>A0A3N0Y320_ANAGA</name>
<evidence type="ECO:0000256" key="1">
    <source>
        <dbReference type="SAM" id="Phobius"/>
    </source>
</evidence>
<comment type="caution">
    <text evidence="2">The sequence shown here is derived from an EMBL/GenBank/DDBJ whole genome shotgun (WGS) entry which is preliminary data.</text>
</comment>